<evidence type="ECO:0000256" key="2">
    <source>
        <dbReference type="ARBA" id="ARBA00022806"/>
    </source>
</evidence>
<gene>
    <name evidence="7" type="ORF">EDC25_13216</name>
</gene>
<dbReference type="InterPro" id="IPR000330">
    <property type="entry name" value="SNF2_N"/>
</dbReference>
<dbReference type="RefSeq" id="WP_123521292.1">
    <property type="nucleotide sequence ID" value="NZ_JBHLWF010000024.1"/>
</dbReference>
<evidence type="ECO:0000259" key="4">
    <source>
        <dbReference type="PROSITE" id="PS50966"/>
    </source>
</evidence>
<evidence type="ECO:0000256" key="1">
    <source>
        <dbReference type="ARBA" id="ARBA00022801"/>
    </source>
</evidence>
<dbReference type="InterPro" id="IPR014001">
    <property type="entry name" value="Helicase_ATP-bd"/>
</dbReference>
<dbReference type="InterPro" id="IPR001650">
    <property type="entry name" value="Helicase_C-like"/>
</dbReference>
<dbReference type="Gene3D" id="3.40.50.300">
    <property type="entry name" value="P-loop containing nucleotide triphosphate hydrolases"/>
    <property type="match status" value="1"/>
</dbReference>
<dbReference type="PROSITE" id="PS50966">
    <property type="entry name" value="ZF_SWIM"/>
    <property type="match status" value="1"/>
</dbReference>
<evidence type="ECO:0000256" key="3">
    <source>
        <dbReference type="PROSITE-ProRule" id="PRU00325"/>
    </source>
</evidence>
<evidence type="ECO:0000313" key="8">
    <source>
        <dbReference type="Proteomes" id="UP000294599"/>
    </source>
</evidence>
<organism evidence="7 8">
    <name type="scientific">Pseudofulvimonas gallinarii</name>
    <dbReference type="NCBI Taxonomy" id="634155"/>
    <lineage>
        <taxon>Bacteria</taxon>
        <taxon>Pseudomonadati</taxon>
        <taxon>Pseudomonadota</taxon>
        <taxon>Gammaproteobacteria</taxon>
        <taxon>Lysobacterales</taxon>
        <taxon>Rhodanobacteraceae</taxon>
        <taxon>Pseudofulvimonas</taxon>
    </lineage>
</organism>
<dbReference type="Proteomes" id="UP000294599">
    <property type="component" value="Unassembled WGS sequence"/>
</dbReference>
<dbReference type="OrthoDB" id="9760715at2"/>
<dbReference type="InterPro" id="IPR038718">
    <property type="entry name" value="SNF2-like_sf"/>
</dbReference>
<reference evidence="7 8" key="1">
    <citation type="submission" date="2019-03" db="EMBL/GenBank/DDBJ databases">
        <title>Genomic Encyclopedia of Type Strains, Phase IV (KMG-IV): sequencing the most valuable type-strain genomes for metagenomic binning, comparative biology and taxonomic classification.</title>
        <authorList>
            <person name="Goeker M."/>
        </authorList>
    </citation>
    <scope>NUCLEOTIDE SEQUENCE [LARGE SCALE GENOMIC DNA]</scope>
    <source>
        <strain evidence="7 8">DSM 21944</strain>
    </source>
</reference>
<dbReference type="Pfam" id="PF00271">
    <property type="entry name" value="Helicase_C"/>
    <property type="match status" value="1"/>
</dbReference>
<dbReference type="PANTHER" id="PTHR10799">
    <property type="entry name" value="SNF2/RAD54 HELICASE FAMILY"/>
    <property type="match status" value="1"/>
</dbReference>
<dbReference type="PROSITE" id="PS51192">
    <property type="entry name" value="HELICASE_ATP_BIND_1"/>
    <property type="match status" value="1"/>
</dbReference>
<dbReference type="InterPro" id="IPR049730">
    <property type="entry name" value="SNF2/RAD54-like_C"/>
</dbReference>
<dbReference type="Pfam" id="PF04434">
    <property type="entry name" value="SWIM"/>
    <property type="match status" value="1"/>
</dbReference>
<dbReference type="GO" id="GO:0008270">
    <property type="term" value="F:zinc ion binding"/>
    <property type="evidence" value="ECO:0007669"/>
    <property type="project" value="UniProtKB-KW"/>
</dbReference>
<dbReference type="PROSITE" id="PS51194">
    <property type="entry name" value="HELICASE_CTER"/>
    <property type="match status" value="1"/>
</dbReference>
<name>A0A4S3KVA8_9GAMM</name>
<dbReference type="GO" id="GO:0005524">
    <property type="term" value="F:ATP binding"/>
    <property type="evidence" value="ECO:0007669"/>
    <property type="project" value="InterPro"/>
</dbReference>
<protein>
    <submittedName>
        <fullName evidence="7">SWIM zinc finger protein</fullName>
    </submittedName>
</protein>
<dbReference type="Pfam" id="PF00176">
    <property type="entry name" value="SNF2-rel_dom"/>
    <property type="match status" value="1"/>
</dbReference>
<keyword evidence="2" id="KW-0547">Nucleotide-binding</keyword>
<accession>A0A4S3KVA8</accession>
<feature type="domain" description="SWIM-type" evidence="4">
    <location>
        <begin position="63"/>
        <end position="101"/>
    </location>
</feature>
<evidence type="ECO:0000313" key="7">
    <source>
        <dbReference type="EMBL" id="TCS92776.1"/>
    </source>
</evidence>
<evidence type="ECO:0000259" key="6">
    <source>
        <dbReference type="PROSITE" id="PS51194"/>
    </source>
</evidence>
<comment type="caution">
    <text evidence="7">The sequence shown here is derived from an EMBL/GenBank/DDBJ whole genome shotgun (WGS) entry which is preliminary data.</text>
</comment>
<dbReference type="GO" id="GO:0004386">
    <property type="term" value="F:helicase activity"/>
    <property type="evidence" value="ECO:0007669"/>
    <property type="project" value="UniProtKB-KW"/>
</dbReference>
<dbReference type="CDD" id="cd18793">
    <property type="entry name" value="SF2_C_SNF"/>
    <property type="match status" value="1"/>
</dbReference>
<keyword evidence="3" id="KW-0479">Metal-binding</keyword>
<keyword evidence="1" id="KW-0378">Hydrolase</keyword>
<keyword evidence="2" id="KW-0347">Helicase</keyword>
<keyword evidence="3" id="KW-0863">Zinc-finger</keyword>
<sequence length="1149" mass="126166">MDSIDLHQLLAQQGWLALFDERTRARGADYARRGAVREIRAIAVDSDSMVLAATVAGSAGRVYAVDVSLSWRGNRLLVGGRCSCPVGAQCKHVVAVLQVAATRSPVHWPGRAGTVRPPPAVARRVSASARARSGGQPTPAAWRIWLSQVHAMQMSPAQAAPEPASSTESPERLFTFLVSAGKSAGHHGSLHSLRVAPTWYRRGTRKSWVSPQGLSRVDSRLQPAPAGGWSDADQDDLLLLLGSGSAYPEGSLRWTQVGSPEQARALQRLLQRHPAHLEHVSGPALQLRPAVPQRLVWRMLDDGRQSLFLDAGPVEGALDLLQGDVAWLLAEGEGWLAPIEGDGRLLAAMLQAPPLAIEQVDEFNATLGRLSLPVDVPRAADPGPIRDIRSTPQPVLTVRVLDTAPLGARSYGYPHPNAPAQVGVATLAFDYDGVRVPESSDVEVFVGRNGDAVVRVHRDGQAESQALGAMAEAGLEMAWLLASDHGLPGDAFDRSDWLLNHPPGIAAPDQWADVLERLEANGFQIEYLEGFPRRHWAELGDWYADLEAGGSAWFDLSLGIDIDGQRVDLLPILRRLLGDRHFPLQPEQGEAAEATWTVNLDASRRVALPLARLRELLAPLLEWIEVGEHDTLRVHRSQAENLSRLNDSGQLRWRGSETLKAHLDSLRQAANQPVSPPSTFRGELRRYQHEGLAWLNFLDRAGLGGILADDMGLGKTVQVLAHLTVMKQARRLRMPALVVCPTSLVGNWRDEAARFAPRLRVLVLHGMDRHPHFERIGDHDLVITTYPLLARDRERLVEHRFSLLILDEAQAIKNARSQAAQAVRQLDAGRRLAMTGTPLENHLGELWAQFDAVEPGLLGGEREFARLYRTPIEKHGNQDRQARLNRRIGPLLLRRRKESVLDDLPAKTEIVRTLELAGDQRSLYEALRLAQHERVQQAIAKRGLSQAGIVVLDALLKLRQACCDPRLVKLDTARRRSTSVKLEALLELLALLVDEGRRVLVFSQFAEMLGLIDQALEKAGIARQMLTGSTPGAARAGLVRRFQAGEVPVFLISLKAGGVGLNLTAADTVIHYDPWWNPAVEAQATDRAHRIGQDKPVFVYKLLCAGTVEEKIQALQARKAELARAVLEGGSSQRLRFDQSDLDALFAPL</sequence>
<dbReference type="GO" id="GO:0016787">
    <property type="term" value="F:hydrolase activity"/>
    <property type="evidence" value="ECO:0007669"/>
    <property type="project" value="UniProtKB-KW"/>
</dbReference>
<dbReference type="SUPFAM" id="SSF52540">
    <property type="entry name" value="P-loop containing nucleoside triphosphate hydrolases"/>
    <property type="match status" value="2"/>
</dbReference>
<dbReference type="SMART" id="SM00490">
    <property type="entry name" value="HELICc"/>
    <property type="match status" value="1"/>
</dbReference>
<proteinExistence type="predicted"/>
<keyword evidence="8" id="KW-1185">Reference proteome</keyword>
<dbReference type="InterPro" id="IPR007527">
    <property type="entry name" value="Znf_SWIM"/>
</dbReference>
<dbReference type="EMBL" id="SMAF01000032">
    <property type="protein sequence ID" value="TCS92776.1"/>
    <property type="molecule type" value="Genomic_DNA"/>
</dbReference>
<dbReference type="Gene3D" id="3.40.50.10810">
    <property type="entry name" value="Tandem AAA-ATPase domain"/>
    <property type="match status" value="1"/>
</dbReference>
<dbReference type="InterPro" id="IPR027417">
    <property type="entry name" value="P-loop_NTPase"/>
</dbReference>
<dbReference type="AlphaFoldDB" id="A0A4S3KVA8"/>
<keyword evidence="3" id="KW-0862">Zinc</keyword>
<keyword evidence="2" id="KW-0067">ATP-binding</keyword>
<dbReference type="CDD" id="cd18012">
    <property type="entry name" value="DEXQc_arch_SWI2_SNF2"/>
    <property type="match status" value="1"/>
</dbReference>
<dbReference type="SMART" id="SM00487">
    <property type="entry name" value="DEXDc"/>
    <property type="match status" value="1"/>
</dbReference>
<evidence type="ECO:0000259" key="5">
    <source>
        <dbReference type="PROSITE" id="PS51192"/>
    </source>
</evidence>
<feature type="domain" description="Helicase ATP-binding" evidence="5">
    <location>
        <begin position="696"/>
        <end position="856"/>
    </location>
</feature>
<feature type="domain" description="Helicase C-terminal" evidence="6">
    <location>
        <begin position="984"/>
        <end position="1143"/>
    </location>
</feature>